<dbReference type="Proteomes" id="UP000759537">
    <property type="component" value="Unassembled WGS sequence"/>
</dbReference>
<evidence type="ECO:0000256" key="7">
    <source>
        <dbReference type="ARBA" id="ARBA00023242"/>
    </source>
</evidence>
<dbReference type="EMBL" id="WHVB01000004">
    <property type="protein sequence ID" value="KAF8483806.1"/>
    <property type="molecule type" value="Genomic_DNA"/>
</dbReference>
<comment type="caution">
    <text evidence="10">The sequence shown here is derived from an EMBL/GenBank/DDBJ whole genome shotgun (WGS) entry which is preliminary data.</text>
</comment>
<accession>A0A9P5N1B8</accession>
<evidence type="ECO:0000259" key="9">
    <source>
        <dbReference type="Pfam" id="PF21803"/>
    </source>
</evidence>
<dbReference type="Pfam" id="PF14608">
    <property type="entry name" value="zf-CCCH_2"/>
    <property type="match status" value="3"/>
</dbReference>
<gene>
    <name evidence="10" type="ORF">DFH94DRAFT_325685</name>
</gene>
<protein>
    <recommendedName>
        <fullName evidence="9">Nab2 type CCCH zinc finger 4 domain-containing protein</fullName>
    </recommendedName>
</protein>
<evidence type="ECO:0000256" key="1">
    <source>
        <dbReference type="ARBA" id="ARBA00004123"/>
    </source>
</evidence>
<evidence type="ECO:0000256" key="5">
    <source>
        <dbReference type="ARBA" id="ARBA00022771"/>
    </source>
</evidence>
<dbReference type="Pfam" id="PF21803">
    <property type="entry name" value="Nab2-zf4"/>
    <property type="match status" value="1"/>
</dbReference>
<evidence type="ECO:0000313" key="10">
    <source>
        <dbReference type="EMBL" id="KAF8483806.1"/>
    </source>
</evidence>
<evidence type="ECO:0000256" key="6">
    <source>
        <dbReference type="ARBA" id="ARBA00022833"/>
    </source>
</evidence>
<dbReference type="Gene3D" id="4.10.1000.40">
    <property type="match status" value="2"/>
</dbReference>
<keyword evidence="7" id="KW-0539">Nucleus</keyword>
<reference evidence="10" key="1">
    <citation type="submission" date="2019-10" db="EMBL/GenBank/DDBJ databases">
        <authorList>
            <consortium name="DOE Joint Genome Institute"/>
            <person name="Kuo A."/>
            <person name="Miyauchi S."/>
            <person name="Kiss E."/>
            <person name="Drula E."/>
            <person name="Kohler A."/>
            <person name="Sanchez-Garcia M."/>
            <person name="Andreopoulos B."/>
            <person name="Barry K.W."/>
            <person name="Bonito G."/>
            <person name="Buee M."/>
            <person name="Carver A."/>
            <person name="Chen C."/>
            <person name="Cichocki N."/>
            <person name="Clum A."/>
            <person name="Culley D."/>
            <person name="Crous P.W."/>
            <person name="Fauchery L."/>
            <person name="Girlanda M."/>
            <person name="Hayes R."/>
            <person name="Keri Z."/>
            <person name="LaButti K."/>
            <person name="Lipzen A."/>
            <person name="Lombard V."/>
            <person name="Magnuson J."/>
            <person name="Maillard F."/>
            <person name="Morin E."/>
            <person name="Murat C."/>
            <person name="Nolan M."/>
            <person name="Ohm R."/>
            <person name="Pangilinan J."/>
            <person name="Pereira M."/>
            <person name="Perotto S."/>
            <person name="Peter M."/>
            <person name="Riley R."/>
            <person name="Sitrit Y."/>
            <person name="Stielow B."/>
            <person name="Szollosi G."/>
            <person name="Zifcakova L."/>
            <person name="Stursova M."/>
            <person name="Spatafora J.W."/>
            <person name="Tedersoo L."/>
            <person name="Vaario L.-M."/>
            <person name="Yamada A."/>
            <person name="Yan M."/>
            <person name="Wang P."/>
            <person name="Xu J."/>
            <person name="Bruns T."/>
            <person name="Baldrian P."/>
            <person name="Vilgalys R."/>
            <person name="Henrissat B."/>
            <person name="Grigoriev I.V."/>
            <person name="Hibbett D."/>
            <person name="Nagy L.G."/>
            <person name="Martin F.M."/>
        </authorList>
    </citation>
    <scope>NUCLEOTIDE SEQUENCE</scope>
    <source>
        <strain evidence="10">Prilba</strain>
    </source>
</reference>
<dbReference type="GO" id="GO:0043488">
    <property type="term" value="P:regulation of mRNA stability"/>
    <property type="evidence" value="ECO:0007669"/>
    <property type="project" value="InterPro"/>
</dbReference>
<dbReference type="GO" id="GO:0008143">
    <property type="term" value="F:poly(A) binding"/>
    <property type="evidence" value="ECO:0007669"/>
    <property type="project" value="InterPro"/>
</dbReference>
<dbReference type="AlphaFoldDB" id="A0A9P5N1B8"/>
<feature type="region of interest" description="Disordered" evidence="8">
    <location>
        <begin position="120"/>
        <end position="162"/>
    </location>
</feature>
<sequence>MPFGLAIGTERAKALESAIQDELIKRGYSAEPDPVMAEYITIMIINNKTRGKFLSNSDTAYFDKLFPDQISSELEDRAFYVPHSIVCFSLFFFSQVIGSVVERGFIDWLFAEAARGAPESELSSQSQTQPTDSQPPLPVASVREGPSDARRNPPSGPRGNAPLYQQAISQALPNQPPTAQKRTASGRSPSPSGQNPNKSRRTDLPSGPRAMRDARQSGPPGPRSLLERVGPRTTGSGFPRPDNMQNNIPGPGDMDIQAAMAAGFVPPGMNGMDMNALAAAQMAPNPLLLQEMMMNQMAMMAQMATSMGMMNPGQYGGFPMQPGAQDVGMFGGPGGYNGPPIGNGPNRGRGGGREPFLSEEQPSATQIVEVPAPTSTPTVAPTPAPPQPIRLNYAVPERPQSPTLCKFSLKCTNPHCRWSHPSPVATPESGMVLSNEPCEQGKDCKDKDCVKSHISPAAVNPTLSMCPYSSHGLILTFVAEHNPSTPSTPAAPSTPAPPLHNTVYCRYGAGCTRRDCAFQHPASRKLTSSRPQAQAMPCRFGAACTRATCQFQHPEGRVLPSTFHRGLSATTPIVSVPAPQTGSMGAPSPHKTVIFNKPAQSKALGAKAQEIEDERSRTIQAVKEAEAAAAKKDNSKRTPIAA</sequence>
<proteinExistence type="inferred from homology"/>
<evidence type="ECO:0000256" key="2">
    <source>
        <dbReference type="ARBA" id="ARBA00008423"/>
    </source>
</evidence>
<keyword evidence="5" id="KW-0863">Zinc-finger</keyword>
<comment type="subcellular location">
    <subcellularLocation>
        <location evidence="1">Nucleus</location>
    </subcellularLocation>
</comment>
<keyword evidence="11" id="KW-1185">Reference proteome</keyword>
<keyword evidence="3" id="KW-0479">Metal-binding</keyword>
<dbReference type="InterPro" id="IPR040366">
    <property type="entry name" value="Nab2/ZC3H14"/>
</dbReference>
<feature type="region of interest" description="Disordered" evidence="8">
    <location>
        <begin position="174"/>
        <end position="249"/>
    </location>
</feature>
<evidence type="ECO:0000313" key="11">
    <source>
        <dbReference type="Proteomes" id="UP000759537"/>
    </source>
</evidence>
<dbReference type="OrthoDB" id="438553at2759"/>
<dbReference type="GO" id="GO:0008270">
    <property type="term" value="F:zinc ion binding"/>
    <property type="evidence" value="ECO:0007669"/>
    <property type="project" value="UniProtKB-KW"/>
</dbReference>
<feature type="domain" description="Nab2 type CCCH zinc finger 4" evidence="9">
    <location>
        <begin position="431"/>
        <end position="453"/>
    </location>
</feature>
<reference evidence="10" key="2">
    <citation type="journal article" date="2020" name="Nat. Commun.">
        <title>Large-scale genome sequencing of mycorrhizal fungi provides insights into the early evolution of symbiotic traits.</title>
        <authorList>
            <person name="Miyauchi S."/>
            <person name="Kiss E."/>
            <person name="Kuo A."/>
            <person name="Drula E."/>
            <person name="Kohler A."/>
            <person name="Sanchez-Garcia M."/>
            <person name="Morin E."/>
            <person name="Andreopoulos B."/>
            <person name="Barry K.W."/>
            <person name="Bonito G."/>
            <person name="Buee M."/>
            <person name="Carver A."/>
            <person name="Chen C."/>
            <person name="Cichocki N."/>
            <person name="Clum A."/>
            <person name="Culley D."/>
            <person name="Crous P.W."/>
            <person name="Fauchery L."/>
            <person name="Girlanda M."/>
            <person name="Hayes R.D."/>
            <person name="Keri Z."/>
            <person name="LaButti K."/>
            <person name="Lipzen A."/>
            <person name="Lombard V."/>
            <person name="Magnuson J."/>
            <person name="Maillard F."/>
            <person name="Murat C."/>
            <person name="Nolan M."/>
            <person name="Ohm R.A."/>
            <person name="Pangilinan J."/>
            <person name="Pereira M.F."/>
            <person name="Perotto S."/>
            <person name="Peter M."/>
            <person name="Pfister S."/>
            <person name="Riley R."/>
            <person name="Sitrit Y."/>
            <person name="Stielow J.B."/>
            <person name="Szollosi G."/>
            <person name="Zifcakova L."/>
            <person name="Stursova M."/>
            <person name="Spatafora J.W."/>
            <person name="Tedersoo L."/>
            <person name="Vaario L.M."/>
            <person name="Yamada A."/>
            <person name="Yan M."/>
            <person name="Wang P."/>
            <person name="Xu J."/>
            <person name="Bruns T."/>
            <person name="Baldrian P."/>
            <person name="Vilgalys R."/>
            <person name="Dunand C."/>
            <person name="Henrissat B."/>
            <person name="Grigoriev I.V."/>
            <person name="Hibbett D."/>
            <person name="Nagy L.G."/>
            <person name="Martin F.M."/>
        </authorList>
    </citation>
    <scope>NUCLEOTIDE SEQUENCE</scope>
    <source>
        <strain evidence="10">Prilba</strain>
    </source>
</reference>
<keyword evidence="6" id="KW-0862">Zinc</keyword>
<name>A0A9P5N1B8_9AGAM</name>
<feature type="compositionally biased region" description="Polar residues" evidence="8">
    <location>
        <begin position="174"/>
        <end position="197"/>
    </location>
</feature>
<dbReference type="PANTHER" id="PTHR14738">
    <property type="entry name" value="ZINC FINGER CCCH DOMAIN-CONTAINING PROTEIN 14"/>
    <property type="match status" value="1"/>
</dbReference>
<keyword evidence="4" id="KW-0677">Repeat</keyword>
<dbReference type="PANTHER" id="PTHR14738:SF29">
    <property type="entry name" value="ZINC FINGER CCCH DOMAIN-CONTAINING PROTEIN 14"/>
    <property type="match status" value="1"/>
</dbReference>
<dbReference type="GO" id="GO:0005737">
    <property type="term" value="C:cytoplasm"/>
    <property type="evidence" value="ECO:0007669"/>
    <property type="project" value="TreeGrafter"/>
</dbReference>
<dbReference type="InterPro" id="IPR049017">
    <property type="entry name" value="Nab2_Znf4"/>
</dbReference>
<dbReference type="GO" id="GO:0005634">
    <property type="term" value="C:nucleus"/>
    <property type="evidence" value="ECO:0007669"/>
    <property type="project" value="UniProtKB-SubCell"/>
</dbReference>
<evidence type="ECO:0000256" key="8">
    <source>
        <dbReference type="SAM" id="MobiDB-lite"/>
    </source>
</evidence>
<comment type="similarity">
    <text evidence="2">Belongs to the ZC3H14 family.</text>
</comment>
<feature type="compositionally biased region" description="Low complexity" evidence="8">
    <location>
        <begin position="122"/>
        <end position="132"/>
    </location>
</feature>
<evidence type="ECO:0000256" key="4">
    <source>
        <dbReference type="ARBA" id="ARBA00022737"/>
    </source>
</evidence>
<organism evidence="10 11">
    <name type="scientific">Russula ochroleuca</name>
    <dbReference type="NCBI Taxonomy" id="152965"/>
    <lineage>
        <taxon>Eukaryota</taxon>
        <taxon>Fungi</taxon>
        <taxon>Dikarya</taxon>
        <taxon>Basidiomycota</taxon>
        <taxon>Agaricomycotina</taxon>
        <taxon>Agaricomycetes</taxon>
        <taxon>Russulales</taxon>
        <taxon>Russulaceae</taxon>
        <taxon>Russula</taxon>
    </lineage>
</organism>
<evidence type="ECO:0000256" key="3">
    <source>
        <dbReference type="ARBA" id="ARBA00022723"/>
    </source>
</evidence>